<dbReference type="PANTHER" id="PTHR36505:SF1">
    <property type="entry name" value="BLR1072 PROTEIN"/>
    <property type="match status" value="1"/>
</dbReference>
<proteinExistence type="predicted"/>
<evidence type="ECO:0000313" key="2">
    <source>
        <dbReference type="EMBL" id="CDQ09891.1"/>
    </source>
</evidence>
<dbReference type="PANTHER" id="PTHR36505">
    <property type="entry name" value="BLR1072 PROTEIN"/>
    <property type="match status" value="1"/>
</dbReference>
<dbReference type="Gene3D" id="2.30.30.240">
    <property type="entry name" value="PRC-barrel domain"/>
    <property type="match status" value="1"/>
</dbReference>
<dbReference type="SUPFAM" id="SSF50346">
    <property type="entry name" value="PRC-barrel domain"/>
    <property type="match status" value="1"/>
</dbReference>
<keyword evidence="4" id="KW-1185">Reference proteome</keyword>
<dbReference type="InterPro" id="IPR027275">
    <property type="entry name" value="PRC-brl_dom"/>
</dbReference>
<dbReference type="Pfam" id="PF05239">
    <property type="entry name" value="PRC"/>
    <property type="match status" value="1"/>
</dbReference>
<accession>A0A060UNM5</accession>
<reference evidence="2" key="2">
    <citation type="submission" date="2014-07" db="EMBL/GenBank/DDBJ databases">
        <title>Initial genome analysis of the psychrotolerant acidophile Acidithiobacillus ferrivorans CF27: insights into iron and sulfur oxidation pathways and into biofilm formation.</title>
        <authorList>
            <person name="Talla E."/>
            <person name="Hedrich S."/>
            <person name="Mangenot S."/>
            <person name="Ji B."/>
            <person name="Johnson D.B."/>
            <person name="Barbe V."/>
            <person name="Bonnefoy V."/>
        </authorList>
    </citation>
    <scope>NUCLEOTIDE SEQUENCE [LARGE SCALE GENOMIC DNA]</scope>
    <source>
        <strain evidence="2">CF27</strain>
    </source>
</reference>
<dbReference type="EMBL" id="CCCS020000030">
    <property type="protein sequence ID" value="CDQ09891.1"/>
    <property type="molecule type" value="Genomic_DNA"/>
</dbReference>
<sequence length="152" mass="17014">MNYEERDPYGIYKNRASATTGTRLGDDYVPALMGANTLIGNDVYNQREEDLGSIKEIMLDMRSGKVAYAVLSFGGFLSLGEKLFAVPWTALKLDTTNRRFILNVEKDYLRDAPGFDKDQWPNMTDHTWSKSIDAFYGAAAHTDDRGLGGRGM</sequence>
<evidence type="ECO:0000313" key="4">
    <source>
        <dbReference type="Proteomes" id="UP000193925"/>
    </source>
</evidence>
<gene>
    <name evidence="3" type="ORF">AFERRI_30286</name>
    <name evidence="2" type="ORF">AFERRI_360007</name>
</gene>
<dbReference type="AlphaFoldDB" id="A0A060UNM5"/>
<reference evidence="3 4" key="3">
    <citation type="submission" date="2017-03" db="EMBL/GenBank/DDBJ databases">
        <authorList>
            <person name="Regsiter A."/>
            <person name="William W."/>
        </authorList>
    </citation>
    <scope>NUCLEOTIDE SEQUENCE [LARGE SCALE GENOMIC DNA]</scope>
    <source>
        <strain evidence="3">PRJEB5721</strain>
    </source>
</reference>
<feature type="domain" description="PRC-barrel" evidence="1">
    <location>
        <begin position="33"/>
        <end position="107"/>
    </location>
</feature>
<name>A0A060UNM5_9PROT</name>
<dbReference type="EMBL" id="LT841305">
    <property type="protein sequence ID" value="SMH66554.1"/>
    <property type="molecule type" value="Genomic_DNA"/>
</dbReference>
<reference evidence="2" key="1">
    <citation type="submission" date="2014-03" db="EMBL/GenBank/DDBJ databases">
        <authorList>
            <person name="Genoscope - CEA"/>
        </authorList>
    </citation>
    <scope>NUCLEOTIDE SEQUENCE [LARGE SCALE GENOMIC DNA]</scope>
    <source>
        <strain evidence="2">CF27</strain>
    </source>
</reference>
<protein>
    <submittedName>
        <fullName evidence="2">PRC-barrel domain protein</fullName>
    </submittedName>
</protein>
<dbReference type="Proteomes" id="UP000193925">
    <property type="component" value="Chromosome AFERRI"/>
</dbReference>
<evidence type="ECO:0000259" key="1">
    <source>
        <dbReference type="Pfam" id="PF05239"/>
    </source>
</evidence>
<evidence type="ECO:0000313" key="3">
    <source>
        <dbReference type="EMBL" id="SMH66554.1"/>
    </source>
</evidence>
<organism evidence="2">
    <name type="scientific">Acidithiobacillus ferrivorans</name>
    <dbReference type="NCBI Taxonomy" id="160808"/>
    <lineage>
        <taxon>Bacteria</taxon>
        <taxon>Pseudomonadati</taxon>
        <taxon>Pseudomonadota</taxon>
        <taxon>Acidithiobacillia</taxon>
        <taxon>Acidithiobacillales</taxon>
        <taxon>Acidithiobacillaceae</taxon>
        <taxon>Acidithiobacillus</taxon>
    </lineage>
</organism>
<dbReference type="RefSeq" id="WP_035192182.1">
    <property type="nucleotide sequence ID" value="NZ_CCCS020000030.1"/>
</dbReference>
<dbReference type="InterPro" id="IPR011033">
    <property type="entry name" value="PRC_barrel-like_sf"/>
</dbReference>